<dbReference type="Proteomes" id="UP000746612">
    <property type="component" value="Unassembled WGS sequence"/>
</dbReference>
<accession>A0A4U9F250</accession>
<dbReference type="InterPro" id="IPR056884">
    <property type="entry name" value="NPHP3-like_N"/>
</dbReference>
<evidence type="ECO:0000313" key="4">
    <source>
        <dbReference type="EMBL" id="CAG1974884.1"/>
    </source>
</evidence>
<evidence type="ECO:0000256" key="1">
    <source>
        <dbReference type="ARBA" id="ARBA00022737"/>
    </source>
</evidence>
<dbReference type="Pfam" id="PF12796">
    <property type="entry name" value="Ank_2"/>
    <property type="match status" value="2"/>
</dbReference>
<organism evidence="4 5">
    <name type="scientific">Gibberella zeae</name>
    <name type="common">Wheat head blight fungus</name>
    <name type="synonym">Fusarium graminearum</name>
    <dbReference type="NCBI Taxonomy" id="5518"/>
    <lineage>
        <taxon>Eukaryota</taxon>
        <taxon>Fungi</taxon>
        <taxon>Dikarya</taxon>
        <taxon>Ascomycota</taxon>
        <taxon>Pezizomycotina</taxon>
        <taxon>Sordariomycetes</taxon>
        <taxon>Hypocreomycetidae</taxon>
        <taxon>Hypocreales</taxon>
        <taxon>Nectriaceae</taxon>
        <taxon>Fusarium</taxon>
    </lineage>
</organism>
<dbReference type="PANTHER" id="PTHR46082">
    <property type="entry name" value="ATP/GTP-BINDING PROTEIN-RELATED"/>
    <property type="match status" value="1"/>
</dbReference>
<dbReference type="InterPro" id="IPR036770">
    <property type="entry name" value="Ankyrin_rpt-contain_sf"/>
</dbReference>
<dbReference type="InterPro" id="IPR054471">
    <property type="entry name" value="GPIID_WHD"/>
</dbReference>
<dbReference type="SUPFAM" id="SSF53167">
    <property type="entry name" value="Purine and uridine phosphorylases"/>
    <property type="match status" value="1"/>
</dbReference>
<dbReference type="GO" id="GO:0009116">
    <property type="term" value="P:nucleoside metabolic process"/>
    <property type="evidence" value="ECO:0007669"/>
    <property type="project" value="InterPro"/>
</dbReference>
<dbReference type="AlphaFoldDB" id="A0A4U9F250"/>
<dbReference type="PROSITE" id="PS50297">
    <property type="entry name" value="ANK_REP_REGION"/>
    <property type="match status" value="6"/>
</dbReference>
<dbReference type="Gene3D" id="3.40.50.1580">
    <property type="entry name" value="Nucleoside phosphorylase domain"/>
    <property type="match status" value="1"/>
</dbReference>
<keyword evidence="1" id="KW-0677">Repeat</keyword>
<evidence type="ECO:0000313" key="5">
    <source>
        <dbReference type="Proteomes" id="UP000746612"/>
    </source>
</evidence>
<evidence type="ECO:0000259" key="3">
    <source>
        <dbReference type="Pfam" id="PF24883"/>
    </source>
</evidence>
<dbReference type="Gene3D" id="3.40.50.300">
    <property type="entry name" value="P-loop containing nucleotide triphosphate hydrolases"/>
    <property type="match status" value="1"/>
</dbReference>
<dbReference type="InterPro" id="IPR053137">
    <property type="entry name" value="NLR-like"/>
</dbReference>
<dbReference type="SMART" id="SM00248">
    <property type="entry name" value="ANK"/>
    <property type="match status" value="10"/>
</dbReference>
<evidence type="ECO:0000259" key="2">
    <source>
        <dbReference type="Pfam" id="PF22939"/>
    </source>
</evidence>
<dbReference type="InterPro" id="IPR027417">
    <property type="entry name" value="P-loop_NTPase"/>
</dbReference>
<dbReference type="Pfam" id="PF24883">
    <property type="entry name" value="NPHP3_N"/>
    <property type="match status" value="1"/>
</dbReference>
<feature type="domain" description="Nephrocystin 3-like N-terminal" evidence="3">
    <location>
        <begin position="384"/>
        <end position="518"/>
    </location>
</feature>
<dbReference type="GO" id="GO:0003824">
    <property type="term" value="F:catalytic activity"/>
    <property type="evidence" value="ECO:0007669"/>
    <property type="project" value="InterPro"/>
</dbReference>
<dbReference type="InterPro" id="IPR035994">
    <property type="entry name" value="Nucleoside_phosphorylase_sf"/>
</dbReference>
<gene>
    <name evidence="4" type="ORF">MDCFG202_LOCUS140274</name>
</gene>
<sequence length="1227" mass="137422">MTSMKLTRNDYTVGWVCVLPKEQTAALAMLDCEHPALPKQPTDKNAYTLGAVGEHNVVIACLPKGMYGTNSAATVAARMLDTFPSIKFGLLVGIGAGIPPQVRLGDVVVSSPIKQYPGVVQWDFRESIKGGNFKRIGALNNPPSELLTALTKVESKREMTGPKIPQYLDELATKYPKLKTKYIKSDLLKDPLFSPTGVRDDRVGWIALFITIWQTIAILFKFFLGWRTLASGSSADGESSEGPRDMQVHYGLIASGNRLVKDSVLRDNINHQMDGHVLCLEMEAAGLANDFPCLVIRGICDYADSGKNKDWQEHAAAVAAAFAKELLSEVLVTEVSQMRDAKTPGYSPMAYTDRLFNSTQRYIHKTTAWDLPMALELRNVSELGKTILTSVVIHDIGQRLRSDGSIGIAYIYCNYRNQDDQKVDKILASLVRQLTERQTTFPKVIQDLYDRHERNKTWPLMEELSKVLQSLVKTHDRVYIIVDALDECQTSGGIRSQLLSQLVDLKENSDTNLFMTSRYMPDIEETLHGKIMKLEVRASEEDVGSYLDSRLTFLSELVKKNNDLRDEIRAKVIKAADGMFLLAELHVRSLEGMFLPNQIRHALETLPTGTTAYDKTYEGAMKRIESRVNTKEFAKKILTWIICARRPLETSELRHALAVKHGDSDLDENNLPEIGDIITVCAGLVVVDKKSNVVRLAHYTTQQYFERTKGDWFPNADTDITITCVTCLSHKIARKKPTKSMPRAYRSFEPNPLLNYVTANWAYHACVSKTTSQEFIDFLLSDKPMGRAIKALKVAAADQFDQFLLLLNTDDFRKIYDLQLQNPASFLVSMFEGMEGLHLATYFGMTEAVSALLSHGKDVNMTDHAFGRTPLIWAAMNGHMATVDTLLKHEADSNSRDRYGRTPLSMAAGQGHESIVSLLLATEGVDADSRDTEGKSPLYHAACNGNMAVFDILLSTGKVDINAESKNHMTPVYEVIRRGDVQIAERLLSDSNFNVNFRLLRGRTLLDTVAKANNENMVRLLLTLNEIQVDELDVDDETLLNKTASVRHEAIVKLPIGSIKADVNTVRISESSPLFEASARGHERVVWWLLESNQIHVNTMHSGHTALTEAIRYKQLGIVRLLLEKGKADVSIEDEDGYTPLSYAAYRGYESIARLLLEIGRADVDATDRHGRTPLQWAVYRWKKPVVWLLLEHGAEFDEEIKAGMKPLSESSKEDIRIVMRAAMGWK</sequence>
<dbReference type="Pfam" id="PF22939">
    <property type="entry name" value="WHD_GPIID"/>
    <property type="match status" value="1"/>
</dbReference>
<comment type="caution">
    <text evidence="4">The sequence shown here is derived from an EMBL/GenBank/DDBJ whole genome shotgun (WGS) entry which is preliminary data.</text>
</comment>
<dbReference type="SUPFAM" id="SSF52540">
    <property type="entry name" value="P-loop containing nucleoside triphosphate hydrolases"/>
    <property type="match status" value="1"/>
</dbReference>
<dbReference type="Gene3D" id="1.25.40.20">
    <property type="entry name" value="Ankyrin repeat-containing domain"/>
    <property type="match status" value="3"/>
</dbReference>
<reference evidence="4" key="1">
    <citation type="submission" date="2021-03" db="EMBL/GenBank/DDBJ databases">
        <authorList>
            <person name="Alouane T."/>
            <person name="Langin T."/>
            <person name="Bonhomme L."/>
        </authorList>
    </citation>
    <scope>NUCLEOTIDE SEQUENCE</scope>
    <source>
        <strain evidence="4">MDC_Fg202</strain>
    </source>
</reference>
<dbReference type="Pfam" id="PF00023">
    <property type="entry name" value="Ank"/>
    <property type="match status" value="1"/>
</dbReference>
<dbReference type="SUPFAM" id="SSF48403">
    <property type="entry name" value="Ankyrin repeat"/>
    <property type="match status" value="1"/>
</dbReference>
<dbReference type="InterPro" id="IPR002110">
    <property type="entry name" value="Ankyrin_rpt"/>
</dbReference>
<proteinExistence type="predicted"/>
<dbReference type="EMBL" id="CAJPIJ010000098">
    <property type="protein sequence ID" value="CAG1974884.1"/>
    <property type="molecule type" value="Genomic_DNA"/>
</dbReference>
<protein>
    <submittedName>
        <fullName evidence="4">Uncharacterized protein</fullName>
    </submittedName>
</protein>
<name>A0A4U9F250_GIBZA</name>
<feature type="domain" description="GPI inositol-deacylase winged helix" evidence="2">
    <location>
        <begin position="625"/>
        <end position="705"/>
    </location>
</feature>
<dbReference type="PANTHER" id="PTHR46082:SF11">
    <property type="entry name" value="AAA+ ATPASE DOMAIN-CONTAINING PROTEIN-RELATED"/>
    <property type="match status" value="1"/>
</dbReference>
<dbReference type="PROSITE" id="PS50088">
    <property type="entry name" value="ANK_REPEAT"/>
    <property type="match status" value="6"/>
</dbReference>